<reference evidence="4" key="1">
    <citation type="journal article" date="2020" name="mSystems">
        <title>Genome- and Community-Level Interaction Insights into Carbon Utilization and Element Cycling Functions of Hydrothermarchaeota in Hydrothermal Sediment.</title>
        <authorList>
            <person name="Zhou Z."/>
            <person name="Liu Y."/>
            <person name="Xu W."/>
            <person name="Pan J."/>
            <person name="Luo Z.H."/>
            <person name="Li M."/>
        </authorList>
    </citation>
    <scope>NUCLEOTIDE SEQUENCE [LARGE SCALE GENOMIC DNA]</scope>
    <source>
        <strain evidence="4">SpSt-876</strain>
    </source>
</reference>
<keyword evidence="2" id="KW-0676">Redox-active center</keyword>
<organism evidence="4">
    <name type="scientific">candidate division WOR-3 bacterium</name>
    <dbReference type="NCBI Taxonomy" id="2052148"/>
    <lineage>
        <taxon>Bacteria</taxon>
        <taxon>Bacteria division WOR-3</taxon>
    </lineage>
</organism>
<dbReference type="InterPro" id="IPR005243">
    <property type="entry name" value="THIRX-like_proc"/>
</dbReference>
<feature type="active site" description="Nucleophile" evidence="1">
    <location>
        <position position="13"/>
    </location>
</feature>
<evidence type="ECO:0000313" key="4">
    <source>
        <dbReference type="EMBL" id="HHS52169.1"/>
    </source>
</evidence>
<feature type="domain" description="Thioredoxin-like fold" evidence="3">
    <location>
        <begin position="1"/>
        <end position="76"/>
    </location>
</feature>
<dbReference type="PANTHER" id="PTHR36450:SF1">
    <property type="entry name" value="THIOREDOXIN"/>
    <property type="match status" value="1"/>
</dbReference>
<evidence type="ECO:0000256" key="2">
    <source>
        <dbReference type="PIRSR" id="PIRSR037031-51"/>
    </source>
</evidence>
<dbReference type="Pfam" id="PF13192">
    <property type="entry name" value="Thioredoxin_3"/>
    <property type="match status" value="1"/>
</dbReference>
<protein>
    <submittedName>
        <fullName evidence="4">Thioredoxin family protein</fullName>
    </submittedName>
</protein>
<dbReference type="AlphaFoldDB" id="A0A7C6A9P8"/>
<dbReference type="Gene3D" id="3.40.30.10">
    <property type="entry name" value="Glutaredoxin"/>
    <property type="match status" value="1"/>
</dbReference>
<dbReference type="PIRSF" id="PIRSF037031">
    <property type="entry name" value="Redox_disulphide_2"/>
    <property type="match status" value="1"/>
</dbReference>
<gene>
    <name evidence="4" type="ORF">ENW73_04800</name>
</gene>
<feature type="active site" description="Nucleophile" evidence="1">
    <location>
        <position position="10"/>
    </location>
</feature>
<keyword evidence="2" id="KW-1015">Disulfide bond</keyword>
<dbReference type="InterPro" id="IPR012336">
    <property type="entry name" value="Thioredoxin-like_fold"/>
</dbReference>
<accession>A0A7C6A9P8</accession>
<name>A0A7C6A9P8_UNCW3</name>
<proteinExistence type="predicted"/>
<feature type="disulfide bond" description="Redox-active" evidence="2">
    <location>
        <begin position="10"/>
        <end position="13"/>
    </location>
</feature>
<dbReference type="InterPro" id="IPR036249">
    <property type="entry name" value="Thioredoxin-like_sf"/>
</dbReference>
<comment type="caution">
    <text evidence="4">The sequence shown here is derived from an EMBL/GenBank/DDBJ whole genome shotgun (WGS) entry which is preliminary data.</text>
</comment>
<sequence>MEIRILGTDCPRCQELEKRTLEVLAEMNLAADVQKVTDIKKIMEYKILATPGFVINGKMKFVGKIPAKSQIKQWIEEELNNRQKEVK</sequence>
<dbReference type="PANTHER" id="PTHR36450">
    <property type="entry name" value="THIOREDOXIN"/>
    <property type="match status" value="1"/>
</dbReference>
<evidence type="ECO:0000259" key="3">
    <source>
        <dbReference type="Pfam" id="PF13192"/>
    </source>
</evidence>
<dbReference type="SUPFAM" id="SSF52833">
    <property type="entry name" value="Thioredoxin-like"/>
    <property type="match status" value="1"/>
</dbReference>
<dbReference type="EMBL" id="DTLI01000127">
    <property type="protein sequence ID" value="HHS52169.1"/>
    <property type="molecule type" value="Genomic_DNA"/>
</dbReference>
<dbReference type="NCBIfam" id="TIGR00412">
    <property type="entry name" value="redox_disulf_2"/>
    <property type="match status" value="1"/>
</dbReference>
<evidence type="ECO:0000256" key="1">
    <source>
        <dbReference type="PIRSR" id="PIRSR037031-50"/>
    </source>
</evidence>